<reference evidence="3 4" key="1">
    <citation type="submission" date="2018-08" db="EMBL/GenBank/DDBJ databases">
        <title>A genome reference for cultivated species of the human gut microbiota.</title>
        <authorList>
            <person name="Zou Y."/>
            <person name="Xue W."/>
            <person name="Luo G."/>
        </authorList>
    </citation>
    <scope>NUCLEOTIDE SEQUENCE [LARGE SCALE GENOMIC DNA]</scope>
    <source>
        <strain evidence="3 4">AF45-14BH</strain>
    </source>
</reference>
<dbReference type="InterPro" id="IPR046462">
    <property type="entry name" value="TerL_nuclease"/>
</dbReference>
<dbReference type="Pfam" id="PF03354">
    <property type="entry name" value="TerL_ATPase"/>
    <property type="match status" value="1"/>
</dbReference>
<dbReference type="GO" id="GO:0004519">
    <property type="term" value="F:endonuclease activity"/>
    <property type="evidence" value="ECO:0007669"/>
    <property type="project" value="InterPro"/>
</dbReference>
<organism evidence="3 4">
    <name type="scientific">Anaerobutyricum hallii</name>
    <dbReference type="NCBI Taxonomy" id="39488"/>
    <lineage>
        <taxon>Bacteria</taxon>
        <taxon>Bacillati</taxon>
        <taxon>Bacillota</taxon>
        <taxon>Clostridia</taxon>
        <taxon>Lachnospirales</taxon>
        <taxon>Lachnospiraceae</taxon>
        <taxon>Anaerobutyricum</taxon>
    </lineage>
</organism>
<dbReference type="InterPro" id="IPR005021">
    <property type="entry name" value="Terminase_largesu-like"/>
</dbReference>
<dbReference type="EMBL" id="QRNJ01000031">
    <property type="protein sequence ID" value="RHK38753.1"/>
    <property type="molecule type" value="Genomic_DNA"/>
</dbReference>
<dbReference type="Gene3D" id="3.40.50.300">
    <property type="entry name" value="P-loop containing nucleotide triphosphate hydrolases"/>
    <property type="match status" value="1"/>
</dbReference>
<dbReference type="InterPro" id="IPR046461">
    <property type="entry name" value="TerL_ATPase"/>
</dbReference>
<dbReference type="PANTHER" id="PTHR41287">
    <property type="match status" value="1"/>
</dbReference>
<name>A0A415G6S8_9FIRM</name>
<dbReference type="Pfam" id="PF20441">
    <property type="entry name" value="TerL_nuclease"/>
    <property type="match status" value="1"/>
</dbReference>
<feature type="domain" description="Terminase large subunit-like ATPase" evidence="1">
    <location>
        <begin position="85"/>
        <end position="256"/>
    </location>
</feature>
<feature type="domain" description="Terminase large subunit-like endonuclease" evidence="2">
    <location>
        <begin position="274"/>
        <end position="558"/>
    </location>
</feature>
<sequence length="573" mass="66750">MDVRNKTIWTPDNSYLLEYRAKAEIGEIVIGQELWQELDNLAEDFHNDRYFYDTDAACLRMDFMENCIRLTKSPFYNKPMILMLWQKAWIEAFYSFKMSETGFDRFKKTILLIARKNTKSETSSALANAEFITGNEGADICCSSNDEAQCGIVYDAIDLMRQLYDPKDFDTKRNQRFILNKATNTKIFKMSDRTKNKEGRNIDFAIVDETHEMKENIIGKSIEQSQSLKDNPKFINITTEGFIVDGYLDDELKKARRVIAKEDDGVAAERLLPWLYTQDSEQEVWDGNRKNRLWEKSNPTLGIVKKWEYLEEQVDTAKSSKADRIFVLSKDFNIKQNGTEAWLNLEDYSYEAAYNLEEFEGAKCLGAVDLSETTDLSAAKILLMRSGDPVKYIYQHYFIPESKLEDSDDWNAGARYKEWAKDGLLTVTEGNDIDLAVVADWFYSLYTNYNIRLWKCGYDQRFAKDWLTRMDFYGWQRTGGDDSDLVMILQNAQTLSNAMKLCEADFKHQLINYNNNIVDKWCLGNAGIKVDDHGQCLCIKQETPKRIDGAVCLIILYEMYRRYRTEFKAMIER</sequence>
<evidence type="ECO:0000259" key="1">
    <source>
        <dbReference type="Pfam" id="PF03354"/>
    </source>
</evidence>
<dbReference type="PANTHER" id="PTHR41287:SF1">
    <property type="entry name" value="PROTEIN YMFN"/>
    <property type="match status" value="1"/>
</dbReference>
<protein>
    <submittedName>
        <fullName evidence="3">Terminase large subunit</fullName>
    </submittedName>
</protein>
<proteinExistence type="predicted"/>
<dbReference type="InterPro" id="IPR027417">
    <property type="entry name" value="P-loop_NTPase"/>
</dbReference>
<gene>
    <name evidence="3" type="ORF">DW068_08710</name>
</gene>
<evidence type="ECO:0000313" key="3">
    <source>
        <dbReference type="EMBL" id="RHK38753.1"/>
    </source>
</evidence>
<evidence type="ECO:0000259" key="2">
    <source>
        <dbReference type="Pfam" id="PF20441"/>
    </source>
</evidence>
<comment type="caution">
    <text evidence="3">The sequence shown here is derived from an EMBL/GenBank/DDBJ whole genome shotgun (WGS) entry which is preliminary data.</text>
</comment>
<dbReference type="RefSeq" id="WP_118314588.1">
    <property type="nucleotide sequence ID" value="NZ_QRNJ01000031.1"/>
</dbReference>
<accession>A0A415G6S8</accession>
<dbReference type="AlphaFoldDB" id="A0A415G6S8"/>
<evidence type="ECO:0000313" key="4">
    <source>
        <dbReference type="Proteomes" id="UP000283497"/>
    </source>
</evidence>
<dbReference type="Proteomes" id="UP000283497">
    <property type="component" value="Unassembled WGS sequence"/>
</dbReference>